<keyword evidence="9" id="KW-0675">Receptor</keyword>
<keyword evidence="3" id="KW-0433">Leucine-rich repeat</keyword>
<protein>
    <recommendedName>
        <fullName evidence="12">TIR domain-containing protein</fullName>
    </recommendedName>
</protein>
<feature type="transmembrane region" description="Helical" evidence="10">
    <location>
        <begin position="796"/>
        <end position="819"/>
    </location>
</feature>
<dbReference type="FunFam" id="3.40.50.10140:FF:000020">
    <property type="entry name" value="Blast:Protein toll"/>
    <property type="match status" value="1"/>
</dbReference>
<dbReference type="SUPFAM" id="SSF52200">
    <property type="entry name" value="Toll/Interleukin receptor TIR domain"/>
    <property type="match status" value="1"/>
</dbReference>
<dbReference type="PROSITE" id="PS50104">
    <property type="entry name" value="TIR"/>
    <property type="match status" value="1"/>
</dbReference>
<evidence type="ECO:0000313" key="14">
    <source>
        <dbReference type="Proteomes" id="UP001461498"/>
    </source>
</evidence>
<dbReference type="InterPro" id="IPR000483">
    <property type="entry name" value="Cys-rich_flank_reg_C"/>
</dbReference>
<accession>A0AAW1DAM9</accession>
<reference evidence="13 14" key="1">
    <citation type="submission" date="2022-12" db="EMBL/GenBank/DDBJ databases">
        <title>Chromosome-level genome assembly of true bugs.</title>
        <authorList>
            <person name="Ma L."/>
            <person name="Li H."/>
        </authorList>
    </citation>
    <scope>NUCLEOTIDE SEQUENCE [LARGE SCALE GENOMIC DNA]</scope>
    <source>
        <strain evidence="13">Lab_2022b</strain>
    </source>
</reference>
<evidence type="ECO:0000256" key="7">
    <source>
        <dbReference type="ARBA" id="ARBA00022989"/>
    </source>
</evidence>
<dbReference type="GO" id="GO:0071944">
    <property type="term" value="C:cell periphery"/>
    <property type="evidence" value="ECO:0007669"/>
    <property type="project" value="UniProtKB-ARBA"/>
</dbReference>
<dbReference type="SUPFAM" id="SSF52058">
    <property type="entry name" value="L domain-like"/>
    <property type="match status" value="3"/>
</dbReference>
<dbReference type="EMBL" id="JAPXFL010000006">
    <property type="protein sequence ID" value="KAK9505977.1"/>
    <property type="molecule type" value="Genomic_DNA"/>
</dbReference>
<evidence type="ECO:0000256" key="9">
    <source>
        <dbReference type="ARBA" id="ARBA00023170"/>
    </source>
</evidence>
<dbReference type="FunFam" id="3.80.10.10:FF:001164">
    <property type="entry name" value="GH01279p"/>
    <property type="match status" value="1"/>
</dbReference>
<feature type="chain" id="PRO_5044717659" description="TIR domain-containing protein" evidence="11">
    <location>
        <begin position="21"/>
        <end position="1048"/>
    </location>
</feature>
<keyword evidence="8 10" id="KW-0472">Membrane</keyword>
<organism evidence="13 14">
    <name type="scientific">Rhynocoris fuscipes</name>
    <dbReference type="NCBI Taxonomy" id="488301"/>
    <lineage>
        <taxon>Eukaryota</taxon>
        <taxon>Metazoa</taxon>
        <taxon>Ecdysozoa</taxon>
        <taxon>Arthropoda</taxon>
        <taxon>Hexapoda</taxon>
        <taxon>Insecta</taxon>
        <taxon>Pterygota</taxon>
        <taxon>Neoptera</taxon>
        <taxon>Paraneoptera</taxon>
        <taxon>Hemiptera</taxon>
        <taxon>Heteroptera</taxon>
        <taxon>Panheteroptera</taxon>
        <taxon>Cimicomorpha</taxon>
        <taxon>Reduviidae</taxon>
        <taxon>Harpactorinae</taxon>
        <taxon>Harpactorini</taxon>
        <taxon>Rhynocoris</taxon>
    </lineage>
</organism>
<dbReference type="Pfam" id="PF13855">
    <property type="entry name" value="LRR_8"/>
    <property type="match status" value="4"/>
</dbReference>
<sequence>MNRLILLICSTTLTFALVRGFDCSGTTNCSCSIGIRGDYELLCPQGLQSPKIIAQVAPEQYAHIQCTETNNWEELRLLAGLKVGPIKSFILRFCPLPGISFKELLRTVGIPSTQAMQIVSHGNLSNTLTKKHLENLKDVERLNLNANSLTELPEDLFQDATNLTWLDLKNNNVQLPKNIFRNIPKLEVLELGSNNISYLEPGIFKNLSKLRLLNLWANKLKNLSRALFSDVTNLENLDLNSNGLLNLPPDIFADLTKLKNINLANNNFTSLPQGLFLSNANLEKIQIHSNRQVLYTLPSGLFANLTKLQNIYLQSNNLTSLPEDLLVGASSLISIDLTKNRLETLPADLFKDAKKLENINISYNKLTTLPNHIFKSNTELKTLNLAYNAITTVTEYTFSSQTSLEILNLSNNKIEIINEQAFAKTAELKTINLSNNRISKFSSYYSDKFGHHSILQSSIRLEAIYLAHNNITEIYSDWLISMTNLQIVDLSYNYLPSLSYSELHSVLAQRLVMDLSYNQISFISLKDAERLSADKLGDNWRDKQYSMIRVVLKGNPFVCDCNAYNLVSYFRQQLAPQVRAVVEFDGTDFTCAEGNNDLAGCTVSKLDPRLLVCELSPCPSNCSCYYRPDDKGLLVDCNERGFDVMPSHMPNNDTIQNIEIITNHTELDLSHNKLQILPSIFGPGYDRINKINLSYNNIRQLNMSAFSENLEVINLDHNNMSRMDTSSLFISKSLKTIILSNNPWRCDCQAKDFITFVRNNDEKINRSNTTCKYGKPGVPLFRISDSEICPIVTSEYIGIISLVMGVFGLLIGGIATFYYRFQREIKVWLYAHGMCLWFVTEEELDKDKQYDAFVSYSSLDANFVEEKLVPGLENGPTRYKLCVHYRDWIVGDFIPNQIARSVEESRRTIVVLSPNFIESVWGRMEFRAAHSQALSEGRARVIVILYGDIGPTENLDPELKAYLTMNTYVKWGDPWFWSKLRYALPHPSDISKGVPLITQPGKRQKRTSHSEKLIMNGADNNILNQSITTPPADSIIADPLKLIDSKPA</sequence>
<evidence type="ECO:0000256" key="2">
    <source>
        <dbReference type="ARBA" id="ARBA00009634"/>
    </source>
</evidence>
<evidence type="ECO:0000313" key="13">
    <source>
        <dbReference type="EMBL" id="KAK9505977.1"/>
    </source>
</evidence>
<evidence type="ECO:0000256" key="8">
    <source>
        <dbReference type="ARBA" id="ARBA00023136"/>
    </source>
</evidence>
<feature type="signal peptide" evidence="11">
    <location>
        <begin position="1"/>
        <end position="20"/>
    </location>
</feature>
<dbReference type="PRINTS" id="PR01537">
    <property type="entry name" value="INTRLKN1R1F"/>
</dbReference>
<evidence type="ECO:0000256" key="4">
    <source>
        <dbReference type="ARBA" id="ARBA00022692"/>
    </source>
</evidence>
<dbReference type="Proteomes" id="UP001461498">
    <property type="component" value="Unassembled WGS sequence"/>
</dbReference>
<keyword evidence="7 10" id="KW-1133">Transmembrane helix</keyword>
<comment type="similarity">
    <text evidence="2">Belongs to the Toll-like receptor family.</text>
</comment>
<evidence type="ECO:0000256" key="6">
    <source>
        <dbReference type="ARBA" id="ARBA00022737"/>
    </source>
</evidence>
<dbReference type="InterPro" id="IPR035897">
    <property type="entry name" value="Toll_tir_struct_dom_sf"/>
</dbReference>
<name>A0AAW1DAM9_9HEMI</name>
<evidence type="ECO:0000256" key="3">
    <source>
        <dbReference type="ARBA" id="ARBA00022614"/>
    </source>
</evidence>
<dbReference type="InterPro" id="IPR001611">
    <property type="entry name" value="Leu-rich_rpt"/>
</dbReference>
<comment type="subcellular location">
    <subcellularLocation>
        <location evidence="1">Membrane</location>
        <topology evidence="1">Single-pass type I membrane protein</topology>
    </subcellularLocation>
</comment>
<dbReference type="SMART" id="SM00369">
    <property type="entry name" value="LRR_TYP"/>
    <property type="match status" value="13"/>
</dbReference>
<dbReference type="PANTHER" id="PTHR24366">
    <property type="entry name" value="IG(IMMUNOGLOBULIN) AND LRR(LEUCINE RICH REPEAT) DOMAINS"/>
    <property type="match status" value="1"/>
</dbReference>
<dbReference type="InterPro" id="IPR003591">
    <property type="entry name" value="Leu-rich_rpt_typical-subtyp"/>
</dbReference>
<keyword evidence="4 10" id="KW-0812">Transmembrane</keyword>
<dbReference type="GO" id="GO:0007165">
    <property type="term" value="P:signal transduction"/>
    <property type="evidence" value="ECO:0007669"/>
    <property type="project" value="InterPro"/>
</dbReference>
<comment type="caution">
    <text evidence="13">The sequence shown here is derived from an EMBL/GenBank/DDBJ whole genome shotgun (WGS) entry which is preliminary data.</text>
</comment>
<evidence type="ECO:0000256" key="10">
    <source>
        <dbReference type="SAM" id="Phobius"/>
    </source>
</evidence>
<dbReference type="SMART" id="SM00082">
    <property type="entry name" value="LRRCT"/>
    <property type="match status" value="2"/>
</dbReference>
<proteinExistence type="inferred from homology"/>
<evidence type="ECO:0000256" key="5">
    <source>
        <dbReference type="ARBA" id="ARBA00022729"/>
    </source>
</evidence>
<evidence type="ECO:0000259" key="12">
    <source>
        <dbReference type="PROSITE" id="PS50104"/>
    </source>
</evidence>
<dbReference type="AlphaFoldDB" id="A0AAW1DAM9"/>
<keyword evidence="14" id="KW-1185">Reference proteome</keyword>
<feature type="domain" description="TIR" evidence="12">
    <location>
        <begin position="848"/>
        <end position="984"/>
    </location>
</feature>
<dbReference type="SMART" id="SM00255">
    <property type="entry name" value="TIR"/>
    <property type="match status" value="1"/>
</dbReference>
<evidence type="ECO:0000256" key="11">
    <source>
        <dbReference type="SAM" id="SignalP"/>
    </source>
</evidence>
<dbReference type="Gene3D" id="3.40.50.10140">
    <property type="entry name" value="Toll/interleukin-1 receptor homology (TIR) domain"/>
    <property type="match status" value="1"/>
</dbReference>
<dbReference type="InterPro" id="IPR000157">
    <property type="entry name" value="TIR_dom"/>
</dbReference>
<dbReference type="SMART" id="SM00364">
    <property type="entry name" value="LRR_BAC"/>
    <property type="match status" value="8"/>
</dbReference>
<dbReference type="Gene3D" id="3.80.10.10">
    <property type="entry name" value="Ribonuclease Inhibitor"/>
    <property type="match status" value="3"/>
</dbReference>
<dbReference type="Pfam" id="PF13676">
    <property type="entry name" value="TIR_2"/>
    <property type="match status" value="1"/>
</dbReference>
<dbReference type="EMBL" id="JAPXFL010000006">
    <property type="protein sequence ID" value="KAK9505978.1"/>
    <property type="molecule type" value="Genomic_DNA"/>
</dbReference>
<dbReference type="PROSITE" id="PS51450">
    <property type="entry name" value="LRR"/>
    <property type="match status" value="6"/>
</dbReference>
<evidence type="ECO:0000256" key="1">
    <source>
        <dbReference type="ARBA" id="ARBA00004479"/>
    </source>
</evidence>
<keyword evidence="6" id="KW-0677">Repeat</keyword>
<dbReference type="GO" id="GO:0016020">
    <property type="term" value="C:membrane"/>
    <property type="evidence" value="ECO:0007669"/>
    <property type="project" value="UniProtKB-SubCell"/>
</dbReference>
<keyword evidence="5 11" id="KW-0732">Signal</keyword>
<dbReference type="InterPro" id="IPR032675">
    <property type="entry name" value="LRR_dom_sf"/>
</dbReference>
<gene>
    <name evidence="13" type="ORF">O3M35_009929</name>
</gene>